<protein>
    <submittedName>
        <fullName evidence="3">Mutual gliding-motility protein MglA</fullName>
    </submittedName>
</protein>
<dbReference type="PANTHER" id="PTHR42708:SF1">
    <property type="entry name" value="GLIDING MOTILITY PROTEIN MGLA"/>
    <property type="match status" value="1"/>
</dbReference>
<dbReference type="AlphaFoldDB" id="A0A6J4LI15"/>
<gene>
    <name evidence="3" type="ORF">AVDCRST_MAG40-2037</name>
</gene>
<dbReference type="CDD" id="cd00882">
    <property type="entry name" value="Ras_like_GTPase"/>
    <property type="match status" value="1"/>
</dbReference>
<evidence type="ECO:0000256" key="2">
    <source>
        <dbReference type="ARBA" id="ARBA00023134"/>
    </source>
</evidence>
<keyword evidence="1" id="KW-0547">Nucleotide-binding</keyword>
<accession>A0A6J4LI15</accession>
<sequence>MSMINYASREINCKIVYYGPGLGGKTTNLEHVYSKVAPDTRGKLISLATETERTLFFDFLPVDLGTIRGFKTRFHLYTVPGQVYYNASRKLILKGVDGVVFVADSQLERMEANQESMQNLYDNMAEYGYDITKMPFVVQYNKRDLPNAASIGELQAALNPGWELTDSARQRLAPDPYHAGENLVEQIDTGEWVERANYFEAVAVSGDGVFDTLKAVSKLVLKSLA</sequence>
<dbReference type="InterPro" id="IPR052705">
    <property type="entry name" value="Gliding_Motility_GTPase"/>
</dbReference>
<dbReference type="Gene3D" id="3.40.50.300">
    <property type="entry name" value="P-loop containing nucleotide triphosphate hydrolases"/>
    <property type="match status" value="1"/>
</dbReference>
<name>A0A6J4LI15_9BACT</name>
<proteinExistence type="predicted"/>
<dbReference type="InterPro" id="IPR006689">
    <property type="entry name" value="Small_GTPase_ARF/SAR"/>
</dbReference>
<dbReference type="InterPro" id="IPR027417">
    <property type="entry name" value="P-loop_NTPase"/>
</dbReference>
<dbReference type="SUPFAM" id="SSF52540">
    <property type="entry name" value="P-loop containing nucleoside triphosphate hydrolases"/>
    <property type="match status" value="1"/>
</dbReference>
<keyword evidence="2" id="KW-0342">GTP-binding</keyword>
<dbReference type="GO" id="GO:0005525">
    <property type="term" value="F:GTP binding"/>
    <property type="evidence" value="ECO:0007669"/>
    <property type="project" value="UniProtKB-KW"/>
</dbReference>
<dbReference type="PANTHER" id="PTHR42708">
    <property type="entry name" value="ATP/GTP-BINDING PROTEIN-RELATED"/>
    <property type="match status" value="1"/>
</dbReference>
<reference evidence="3" key="1">
    <citation type="submission" date="2020-02" db="EMBL/GenBank/DDBJ databases">
        <authorList>
            <person name="Meier V. D."/>
        </authorList>
    </citation>
    <scope>NUCLEOTIDE SEQUENCE</scope>
    <source>
        <strain evidence="3">AVDCRST_MAG40</strain>
    </source>
</reference>
<dbReference type="EMBL" id="CADCTX010000617">
    <property type="protein sequence ID" value="CAA9333463.1"/>
    <property type="molecule type" value="Genomic_DNA"/>
</dbReference>
<evidence type="ECO:0000256" key="1">
    <source>
        <dbReference type="ARBA" id="ARBA00022741"/>
    </source>
</evidence>
<dbReference type="GO" id="GO:0003924">
    <property type="term" value="F:GTPase activity"/>
    <property type="evidence" value="ECO:0007669"/>
    <property type="project" value="InterPro"/>
</dbReference>
<dbReference type="Pfam" id="PF00025">
    <property type="entry name" value="Arf"/>
    <property type="match status" value="1"/>
</dbReference>
<organism evidence="3">
    <name type="scientific">uncultured Gemmatimonadaceae bacterium</name>
    <dbReference type="NCBI Taxonomy" id="246130"/>
    <lineage>
        <taxon>Bacteria</taxon>
        <taxon>Pseudomonadati</taxon>
        <taxon>Gemmatimonadota</taxon>
        <taxon>Gemmatimonadia</taxon>
        <taxon>Gemmatimonadales</taxon>
        <taxon>Gemmatimonadaceae</taxon>
        <taxon>environmental samples</taxon>
    </lineage>
</organism>
<evidence type="ECO:0000313" key="3">
    <source>
        <dbReference type="EMBL" id="CAA9333463.1"/>
    </source>
</evidence>